<gene>
    <name evidence="2" type="ORF">DUNSADRAFT_5219</name>
</gene>
<comment type="caution">
    <text evidence="2">The sequence shown here is derived from an EMBL/GenBank/DDBJ whole genome shotgun (WGS) entry which is preliminary data.</text>
</comment>
<evidence type="ECO:0000313" key="2">
    <source>
        <dbReference type="EMBL" id="KAF5836942.1"/>
    </source>
</evidence>
<evidence type="ECO:0000256" key="1">
    <source>
        <dbReference type="SAM" id="SignalP"/>
    </source>
</evidence>
<evidence type="ECO:0000313" key="3">
    <source>
        <dbReference type="Proteomes" id="UP000815325"/>
    </source>
</evidence>
<organism evidence="2 3">
    <name type="scientific">Dunaliella salina</name>
    <name type="common">Green alga</name>
    <name type="synonym">Protococcus salinus</name>
    <dbReference type="NCBI Taxonomy" id="3046"/>
    <lineage>
        <taxon>Eukaryota</taxon>
        <taxon>Viridiplantae</taxon>
        <taxon>Chlorophyta</taxon>
        <taxon>core chlorophytes</taxon>
        <taxon>Chlorophyceae</taxon>
        <taxon>CS clade</taxon>
        <taxon>Chlamydomonadales</taxon>
        <taxon>Dunaliellaceae</taxon>
        <taxon>Dunaliella</taxon>
    </lineage>
</organism>
<dbReference type="Proteomes" id="UP000815325">
    <property type="component" value="Unassembled WGS sequence"/>
</dbReference>
<name>A0ABQ7GQW1_DUNSA</name>
<dbReference type="EMBL" id="MU069636">
    <property type="protein sequence ID" value="KAF5836942.1"/>
    <property type="molecule type" value="Genomic_DNA"/>
</dbReference>
<reference evidence="2" key="1">
    <citation type="submission" date="2017-08" db="EMBL/GenBank/DDBJ databases">
        <authorList>
            <person name="Polle J.E."/>
            <person name="Barry K."/>
            <person name="Cushman J."/>
            <person name="Schmutz J."/>
            <person name="Tran D."/>
            <person name="Hathwaick L.T."/>
            <person name="Yim W.C."/>
            <person name="Jenkins J."/>
            <person name="Mckie-Krisberg Z.M."/>
            <person name="Prochnik S."/>
            <person name="Lindquist E."/>
            <person name="Dockter R.B."/>
            <person name="Adam C."/>
            <person name="Molina H."/>
            <person name="Bunkerborg J."/>
            <person name="Jin E."/>
            <person name="Buchheim M."/>
            <person name="Magnuson J."/>
        </authorList>
    </citation>
    <scope>NUCLEOTIDE SEQUENCE</scope>
    <source>
        <strain evidence="2">CCAP 19/18</strain>
    </source>
</reference>
<proteinExistence type="predicted"/>
<accession>A0ABQ7GQW1</accession>
<sequence>MCRQGWQNGHMCFSTCLCVHFTWGCHLPITFDMTKSAKLKVCLSVIIFPPFHWTLTTEADPFDWAFCSLSKPTCFILFFSARLHFMIAGEHLPSLVSSFPRFCPASFASGMKLA</sequence>
<evidence type="ECO:0008006" key="4">
    <source>
        <dbReference type="Google" id="ProtNLM"/>
    </source>
</evidence>
<keyword evidence="1" id="KW-0732">Signal</keyword>
<keyword evidence="3" id="KW-1185">Reference proteome</keyword>
<protein>
    <recommendedName>
        <fullName evidence="4">Encoded protein</fullName>
    </recommendedName>
</protein>
<feature type="chain" id="PRO_5045592262" description="Encoded protein" evidence="1">
    <location>
        <begin position="25"/>
        <end position="114"/>
    </location>
</feature>
<feature type="signal peptide" evidence="1">
    <location>
        <begin position="1"/>
        <end position="24"/>
    </location>
</feature>